<feature type="region of interest" description="Disordered" evidence="1">
    <location>
        <begin position="392"/>
        <end position="443"/>
    </location>
</feature>
<feature type="region of interest" description="Disordered" evidence="1">
    <location>
        <begin position="709"/>
        <end position="731"/>
    </location>
</feature>
<dbReference type="Proteomes" id="UP000326396">
    <property type="component" value="Linkage Group LG2"/>
</dbReference>
<feature type="region of interest" description="Disordered" evidence="1">
    <location>
        <begin position="1825"/>
        <end position="1867"/>
    </location>
</feature>
<evidence type="ECO:0000256" key="1">
    <source>
        <dbReference type="SAM" id="MobiDB-lite"/>
    </source>
</evidence>
<protein>
    <submittedName>
        <fullName evidence="2">Uncharacterized protein</fullName>
    </submittedName>
</protein>
<feature type="region of interest" description="Disordered" evidence="1">
    <location>
        <begin position="215"/>
        <end position="248"/>
    </location>
</feature>
<feature type="compositionally biased region" description="Basic and acidic residues" evidence="1">
    <location>
        <begin position="226"/>
        <end position="246"/>
    </location>
</feature>
<evidence type="ECO:0000313" key="2">
    <source>
        <dbReference type="EMBL" id="KAD4584769.1"/>
    </source>
</evidence>
<feature type="region of interest" description="Disordered" evidence="1">
    <location>
        <begin position="980"/>
        <end position="1014"/>
    </location>
</feature>
<feature type="compositionally biased region" description="Polar residues" evidence="1">
    <location>
        <begin position="78"/>
        <end position="90"/>
    </location>
</feature>
<name>A0A5N6NBC9_9ASTR</name>
<feature type="compositionally biased region" description="Basic and acidic residues" evidence="1">
    <location>
        <begin position="670"/>
        <end position="680"/>
    </location>
</feature>
<feature type="region of interest" description="Disordered" evidence="1">
    <location>
        <begin position="74"/>
        <end position="107"/>
    </location>
</feature>
<feature type="compositionally biased region" description="Basic and acidic residues" evidence="1">
    <location>
        <begin position="1833"/>
        <end position="1851"/>
    </location>
</feature>
<keyword evidence="3" id="KW-1185">Reference proteome</keyword>
<feature type="compositionally biased region" description="Basic and acidic residues" evidence="1">
    <location>
        <begin position="335"/>
        <end position="358"/>
    </location>
</feature>
<feature type="region of interest" description="Disordered" evidence="1">
    <location>
        <begin position="1163"/>
        <end position="1190"/>
    </location>
</feature>
<reference evidence="2 3" key="1">
    <citation type="submission" date="2019-05" db="EMBL/GenBank/DDBJ databases">
        <title>Mikania micrantha, genome provides insights into the molecular mechanism of rapid growth.</title>
        <authorList>
            <person name="Liu B."/>
        </authorList>
    </citation>
    <scope>NUCLEOTIDE SEQUENCE [LARGE SCALE GENOMIC DNA]</scope>
    <source>
        <strain evidence="2">NLD-2019</strain>
        <tissue evidence="2">Leaf</tissue>
    </source>
</reference>
<feature type="region of interest" description="Disordered" evidence="1">
    <location>
        <begin position="1104"/>
        <end position="1144"/>
    </location>
</feature>
<evidence type="ECO:0000313" key="3">
    <source>
        <dbReference type="Proteomes" id="UP000326396"/>
    </source>
</evidence>
<feature type="compositionally biased region" description="Basic and acidic residues" evidence="1">
    <location>
        <begin position="1104"/>
        <end position="1116"/>
    </location>
</feature>
<sequence length="1867" mass="204712">MRVELSTEVFVLLKKTMLRFTVQLIEITFISNSEMDYHSLKRKELQALCKKHKISANSTNSVLADKLSALLNEKQKPITRQRTSMKSTIETSEEGEPASPKRQKKKVRFSASNDLVEYELRSGEKRKGIAIQIKARRKSVAKKVEKLTVDNKTAVELVDSEQVPVKLTRSRVQLSGKDVILNKEEKQSRRDAKDVKKGTDVDKITEDNVHKVTRLKAHASKIGDGVQREESRQSRRPVKDAEKTSETVEDTMVSRARVTRSKTQNLMEGDMGHDVNPRIKKKSGKQVETDGQNVQPSKETIDVPVRATRSRKSIKEDIGKAVSNPPVVNKRTRKEMKATDLNRKSSHDAPVDKQEPPKRKSLRTRGVGTVDEDEGDKVEVVNVGRVTRSKAPLEMETYGRNSRNKAKKMEIQQSEEPSKRVSNKNVNRRKSVLQPEKSEAQPEKCEAVLHLEEPVNRASRKNTRRESVIQKATKMVESSSVGKKQSEGQFGNLSIIEGEDKENVIRSGKAVFENEFKEVATGSHKSRKRKGTLIIEDPIIETEFGSLVKSPKRFTRSARKTEEKSVAKKQVESSLKKSVSKMNNQSSVENASKGKSWAISSGVIRDSGSKKRAKLSGMKQSNSEDHDINFSKEETPVAKTGSFKLDEEVTKVTETEVIPTIGKSDRRFTRSAIRSERKEPSQSAIKKQPIADTLYSPKVAKFRTDPAVNTAPGRITRRGIKHGGNTAGNFSEKVGKAKQSSQSAHRKQSLDDAQMVSLEVPEVGPDPDVGTRGVSSEIKRLFDDAQMSSIEVAEVGANHDLQMSSPEVAEVLAYPDDGDTAGAGFETSREVTDQIFGNVLASEPVRSPTRLVVNIDPVNVTAMDMDCVSPVSGDNASRKVMEDAGANIEKLTSKARAIPCLTENLLIGKQHNPMELQSFDDGTSLGKFSRNHMTSVSTADVAETVRDAVSDGSHLQNQNKEAYVESGIFSEAKNLGTSVLESEKSDAKEQDTELTESGFSSKGLQADDESASAQKPLISESVSVNTDVASDVDAQKMDFVTGDYDDESTKDNALNQLPANNKLHGFAMGENDIKVGIAAAHDSLVGPSEPSTGIAIELSDAVDDSGKQLSKEHEFEVEPSTSSNIHDTPISGESYGEDGSANAANERETDLMLPPASNMIQDAVLSGSDGEGEGVVTNKEHEFNPKPLPNIDANDASLLGKEHFVEAPFSGSNLYGLETGSELSNANKTLEVHVSHNDVDVDVERALDENGDTQDGKFEHDQLTNSDHLAFDEEDVGGDNTEPAQNESMPVIAETLVRSCEQEPEQMFNVAVDDVLCDSVTSKDRSKTLASSGKDDIVVRVDALEESVLDINKEVVSSILGDTCDMDAEDELVNEQRSTESDNDIQPKQIGGVSSITKESLPITYKKAESPVDDTDTDLLTIKEDDRNTQEETLNVGISVDWGDYDLEMDDFDKPISAEGSTDVLCKGKTDDQYSDIQTSDAQDGKFEHDQLTSNDHPAIGEEDVEGDNAEPAQDESMPMIAETLVKSCDQGPEQMLNIAVDGVLCDMIGHSDSVTSKDTPKPSATGGNDDMVLDINKEVVSSILGDTYDMDAEDDLVNEQRLTKSNEKFQPKQSGCVSLITNENLPISYEKADCSVDDTNSDLSTIKEDDRNKQEEILNVDISVDLGDYDFGMDEFEKPVPAEGSAEVVGKGKTDSSLKPLSTTPVFTRTSHVNDHKTDAVSFIFPAGRFNEDDGASGTAAHEFNHQWEDDHSKVFNPSTQGNAVRGPENETYGAPSFEDYPLRLFGDDVGGSIDRSGRNTHLEFKGGQIDQIHSFEFFSESAGTSHLEQSGLKDKSIHSGELNKEEETQMKGSETDNDLSFDTRK</sequence>
<dbReference type="EMBL" id="SZYD01000012">
    <property type="protein sequence ID" value="KAD4584769.1"/>
    <property type="molecule type" value="Genomic_DNA"/>
</dbReference>
<feature type="region of interest" description="Disordered" evidence="1">
    <location>
        <begin position="267"/>
        <end position="297"/>
    </location>
</feature>
<comment type="caution">
    <text evidence="2">The sequence shown here is derived from an EMBL/GenBank/DDBJ whole genome shotgun (WGS) entry which is preliminary data.</text>
</comment>
<feature type="compositionally biased region" description="Basic and acidic residues" evidence="1">
    <location>
        <begin position="981"/>
        <end position="991"/>
    </location>
</feature>
<feature type="region of interest" description="Disordered" evidence="1">
    <location>
        <begin position="554"/>
        <end position="595"/>
    </location>
</feature>
<feature type="region of interest" description="Disordered" evidence="1">
    <location>
        <begin position="1474"/>
        <end position="1515"/>
    </location>
</feature>
<feature type="compositionally biased region" description="Basic and acidic residues" evidence="1">
    <location>
        <begin position="559"/>
        <end position="575"/>
    </location>
</feature>
<dbReference type="OrthoDB" id="1916794at2759"/>
<gene>
    <name evidence="2" type="ORF">E3N88_22370</name>
</gene>
<feature type="compositionally biased region" description="Polar residues" evidence="1">
    <location>
        <begin position="576"/>
        <end position="590"/>
    </location>
</feature>
<accession>A0A5N6NBC9</accession>
<organism evidence="2 3">
    <name type="scientific">Mikania micrantha</name>
    <name type="common">bitter vine</name>
    <dbReference type="NCBI Taxonomy" id="192012"/>
    <lineage>
        <taxon>Eukaryota</taxon>
        <taxon>Viridiplantae</taxon>
        <taxon>Streptophyta</taxon>
        <taxon>Embryophyta</taxon>
        <taxon>Tracheophyta</taxon>
        <taxon>Spermatophyta</taxon>
        <taxon>Magnoliopsida</taxon>
        <taxon>eudicotyledons</taxon>
        <taxon>Gunneridae</taxon>
        <taxon>Pentapetalae</taxon>
        <taxon>asterids</taxon>
        <taxon>campanulids</taxon>
        <taxon>Asterales</taxon>
        <taxon>Asteraceae</taxon>
        <taxon>Asteroideae</taxon>
        <taxon>Heliantheae alliance</taxon>
        <taxon>Eupatorieae</taxon>
        <taxon>Mikania</taxon>
    </lineage>
</organism>
<feature type="region of interest" description="Disordered" evidence="1">
    <location>
        <begin position="670"/>
        <end position="690"/>
    </location>
</feature>
<feature type="region of interest" description="Disordered" evidence="1">
    <location>
        <begin position="310"/>
        <end position="375"/>
    </location>
</feature>
<proteinExistence type="predicted"/>